<protein>
    <submittedName>
        <fullName evidence="1">Uncharacterized protein</fullName>
    </submittedName>
</protein>
<name>A0A8S2FVJ0_9BILA</name>
<organism evidence="1 3">
    <name type="scientific">Didymodactylos carnosus</name>
    <dbReference type="NCBI Taxonomy" id="1234261"/>
    <lineage>
        <taxon>Eukaryota</taxon>
        <taxon>Metazoa</taxon>
        <taxon>Spiralia</taxon>
        <taxon>Gnathifera</taxon>
        <taxon>Rotifera</taxon>
        <taxon>Eurotatoria</taxon>
        <taxon>Bdelloidea</taxon>
        <taxon>Philodinida</taxon>
        <taxon>Philodinidae</taxon>
        <taxon>Didymodactylos</taxon>
    </lineage>
</organism>
<reference evidence="1" key="1">
    <citation type="submission" date="2021-02" db="EMBL/GenBank/DDBJ databases">
        <authorList>
            <person name="Nowell W R."/>
        </authorList>
    </citation>
    <scope>NUCLEOTIDE SEQUENCE</scope>
</reference>
<evidence type="ECO:0000313" key="3">
    <source>
        <dbReference type="Proteomes" id="UP000677228"/>
    </source>
</evidence>
<accession>A0A8S2FVJ0</accession>
<dbReference type="Proteomes" id="UP000682733">
    <property type="component" value="Unassembled WGS sequence"/>
</dbReference>
<evidence type="ECO:0000313" key="2">
    <source>
        <dbReference type="EMBL" id="CAF4357237.1"/>
    </source>
</evidence>
<dbReference type="EMBL" id="CAJOBA010065225">
    <property type="protein sequence ID" value="CAF4357237.1"/>
    <property type="molecule type" value="Genomic_DNA"/>
</dbReference>
<gene>
    <name evidence="1" type="ORF">OVA965_LOCUS39999</name>
    <name evidence="2" type="ORF">TMI583_LOCUS41385</name>
</gene>
<dbReference type="EMBL" id="CAJNOK010042545">
    <property type="protein sequence ID" value="CAF1564504.1"/>
    <property type="molecule type" value="Genomic_DNA"/>
</dbReference>
<dbReference type="Proteomes" id="UP000677228">
    <property type="component" value="Unassembled WGS sequence"/>
</dbReference>
<comment type="caution">
    <text evidence="1">The sequence shown here is derived from an EMBL/GenBank/DDBJ whole genome shotgun (WGS) entry which is preliminary data.</text>
</comment>
<evidence type="ECO:0000313" key="1">
    <source>
        <dbReference type="EMBL" id="CAF1564504.1"/>
    </source>
</evidence>
<feature type="non-terminal residue" evidence="1">
    <location>
        <position position="1"/>
    </location>
</feature>
<proteinExistence type="predicted"/>
<sequence length="42" mass="4409">LGKGPSKAYFRALEVPLGQLIGEGGSKTLNNDHIACEQILGL</sequence>
<feature type="non-terminal residue" evidence="1">
    <location>
        <position position="42"/>
    </location>
</feature>
<dbReference type="AlphaFoldDB" id="A0A8S2FVJ0"/>